<accession>A0A5C8D1Q7</accession>
<reference evidence="5" key="2">
    <citation type="submission" date="2019-01" db="EMBL/GenBank/DDBJ databases">
        <authorList>
            <person name="Thorell K."/>
        </authorList>
    </citation>
    <scope>NUCLEOTIDE SEQUENCE</scope>
    <source>
        <strain evidence="5">PC3053II</strain>
        <strain evidence="3">PC4597II</strain>
        <strain evidence="4">PC5099IV</strain>
    </source>
</reference>
<evidence type="ECO:0000259" key="2">
    <source>
        <dbReference type="Pfam" id="PF01370"/>
    </source>
</evidence>
<dbReference type="Gene3D" id="3.40.50.720">
    <property type="entry name" value="NAD(P)-binding Rossmann-like Domain"/>
    <property type="match status" value="1"/>
</dbReference>
<dbReference type="InterPro" id="IPR001509">
    <property type="entry name" value="Epimerase_deHydtase"/>
</dbReference>
<dbReference type="EMBL" id="SAXZ01000015">
    <property type="protein sequence ID" value="TXJ30594.1"/>
    <property type="molecule type" value="Genomic_DNA"/>
</dbReference>
<dbReference type="PANTHER" id="PTHR43000">
    <property type="entry name" value="DTDP-D-GLUCOSE 4,6-DEHYDRATASE-RELATED"/>
    <property type="match status" value="1"/>
</dbReference>
<proteinExistence type="inferred from homology"/>
<evidence type="ECO:0000313" key="5">
    <source>
        <dbReference type="EMBL" id="TXJ53411.1"/>
    </source>
</evidence>
<dbReference type="Pfam" id="PF01370">
    <property type="entry name" value="Epimerase"/>
    <property type="match status" value="1"/>
</dbReference>
<comment type="similarity">
    <text evidence="1">Belongs to the NAD(P)-dependent epimerase/dehydratase family.</text>
</comment>
<dbReference type="EMBL" id="SAYI01000023">
    <property type="protein sequence ID" value="TXJ53411.1"/>
    <property type="molecule type" value="Genomic_DNA"/>
</dbReference>
<dbReference type="Proteomes" id="UP000322659">
    <property type="component" value="Unassembled WGS sequence"/>
</dbReference>
<name>A0A5C8D1Q7_9SPIR</name>
<evidence type="ECO:0000256" key="1">
    <source>
        <dbReference type="ARBA" id="ARBA00007637"/>
    </source>
</evidence>
<sequence length="334" mass="38917">MNILITGGAGFIGSEFAKFLLQKNYNVKILDNLEYGYKDNFEDNDILKNNFILDDIRAKDFLKYLKDIDIIVHLAGISALPECESNPQKALDINITGLVNVLNSCRSSNIKRIIFSSTSAVYENNNTKKQFEEDIQVNPNLIYATTKYCAEQICKSYSNNYGMDIIICRFFNVYGPHQDFKRKYPPFTSYLIREIINGIKPTIYNTQNVKRDYIYVDDLMEILYRMIISSKKYNSEIFNLCSGHGYSALEIADIVFKSLNKETSYEVGNPNSFWNKYEELFNKNYNLSKERVNKEVFKHAIGSNKKIIKEFKYIPNTDIERGIRKIIEYQIEKK</sequence>
<dbReference type="SUPFAM" id="SSF51735">
    <property type="entry name" value="NAD(P)-binding Rossmann-fold domains"/>
    <property type="match status" value="1"/>
</dbReference>
<reference evidence="6 7" key="1">
    <citation type="journal article" date="1992" name="Lakartidningen">
        <title>[Penicillin V and not amoxicillin is the first choice preparation in acute otitis].</title>
        <authorList>
            <person name="Kamme C."/>
            <person name="Lundgren K."/>
            <person name="Prellner K."/>
        </authorList>
    </citation>
    <scope>NUCLEOTIDE SEQUENCE [LARGE SCALE GENOMIC DNA]</scope>
    <source>
        <strain evidence="5 6">PC3053II</strain>
        <strain evidence="3 8">PC4597II</strain>
        <strain evidence="4 7">PC5099IV</strain>
    </source>
</reference>
<dbReference type="Proteomes" id="UP000324336">
    <property type="component" value="Unassembled WGS sequence"/>
</dbReference>
<evidence type="ECO:0000313" key="6">
    <source>
        <dbReference type="Proteomes" id="UP000322327"/>
    </source>
</evidence>
<keyword evidence="7" id="KW-1185">Reference proteome</keyword>
<dbReference type="InterPro" id="IPR036291">
    <property type="entry name" value="NAD(P)-bd_dom_sf"/>
</dbReference>
<evidence type="ECO:0000313" key="7">
    <source>
        <dbReference type="Proteomes" id="UP000322659"/>
    </source>
</evidence>
<evidence type="ECO:0000313" key="8">
    <source>
        <dbReference type="Proteomes" id="UP000324336"/>
    </source>
</evidence>
<evidence type="ECO:0000313" key="4">
    <source>
        <dbReference type="EMBL" id="TXJ30594.1"/>
    </source>
</evidence>
<feature type="domain" description="NAD-dependent epimerase/dehydratase" evidence="2">
    <location>
        <begin position="3"/>
        <end position="240"/>
    </location>
</feature>
<dbReference type="AlphaFoldDB" id="A0A5C8D1Q7"/>
<gene>
    <name evidence="4" type="ORF">EPJ71_11640</name>
    <name evidence="3" type="ORF">EPJ73_04660</name>
    <name evidence="5" type="ORF">EPJ76_11935</name>
</gene>
<dbReference type="Proteomes" id="UP000322327">
    <property type="component" value="Unassembled WGS sequence"/>
</dbReference>
<organism evidence="5 6">
    <name type="scientific">Brachyspira aalborgi</name>
    <dbReference type="NCBI Taxonomy" id="29522"/>
    <lineage>
        <taxon>Bacteria</taxon>
        <taxon>Pseudomonadati</taxon>
        <taxon>Spirochaetota</taxon>
        <taxon>Spirochaetia</taxon>
        <taxon>Brachyspirales</taxon>
        <taxon>Brachyspiraceae</taxon>
        <taxon>Brachyspira</taxon>
    </lineage>
</organism>
<protein>
    <submittedName>
        <fullName evidence="5">NAD-dependent epimerase/dehydratase family protein</fullName>
    </submittedName>
</protein>
<evidence type="ECO:0000313" key="3">
    <source>
        <dbReference type="EMBL" id="TXJ26107.1"/>
    </source>
</evidence>
<dbReference type="EMBL" id="SAYA01000016">
    <property type="protein sequence ID" value="TXJ26107.1"/>
    <property type="molecule type" value="Genomic_DNA"/>
</dbReference>
<dbReference type="RefSeq" id="WP_021959195.1">
    <property type="nucleotide sequence ID" value="NZ_SAXV01000017.1"/>
</dbReference>
<comment type="caution">
    <text evidence="5">The sequence shown here is derived from an EMBL/GenBank/DDBJ whole genome shotgun (WGS) entry which is preliminary data.</text>
</comment>